<dbReference type="Pfam" id="PF00122">
    <property type="entry name" value="E1-E2_ATPase"/>
    <property type="match status" value="1"/>
</dbReference>
<dbReference type="SFLD" id="SFLDF00027">
    <property type="entry name" value="p-type_atpase"/>
    <property type="match status" value="1"/>
</dbReference>
<keyword evidence="7" id="KW-1278">Translocase</keyword>
<accession>A0A812TJC4</accession>
<keyword evidence="8 11" id="KW-1133">Transmembrane helix</keyword>
<sequence>MQSHAMLPVARMSAATHVIVQECPECPEGSDSLAVEEHKSFLVVCGEYFHRLRMREVLPVLQSETGQRYVEYTCVRYVYSESQGAESCGAFVMAGHSIPEAQKMHGRLRAGGLRDQEARSVRETCGLNSIHVPVPSRLEALVAEFGHFTYVFNSIGIWTYVAYTTWNIGLLWLLMTLGSGTYRALGITRPGQKRVSDLARMQKACVVLRDRQLEEVDVSEIVLGDIVQVQGGADAELPCDGVVISGSLIVDESMLTGEPMPIAKMPVEDAPCNHLHVKSNKAYAGTRVIESRGEKENGGLALIYCTEVGARTARGELVRMVLFPSSVKFKYTDQLPLVYAFMCLYAILAVILHLSAVDPGSGVVQYLHILCSLCGALSPMLPVSLVMGQSVSAKRLTGQEYNIKCLQPGRIPIAGKISTMVFDKTGTITKSTMDFAGVHIVHAVRTDVEAQLQSEGARFLQPLRLEALEGCERPGRPETLDSDCECGKAVLESWLLGMPELLHSALAVCHTVKQLEDGSLVGNELECAMVRKMSCSIGHDTITLANGQKYEILRELQFDHKSMTSGIVVRRQGQVGEVDVFVKGSPEKIRALALPSSLPPNYDQTVMQHAKANYYTISICHKRLRASDEQVGELPRGDLEENVALCGLLLFKNEMKSEAPEAIQQLKDGAVRSVICTGDNELTGIAIGRQCGIVSGDCLLATVESQQLVWQDPDKEGSLQARKAEDSDCQLALTCAAWHHLSEREPALLQKLWPRCVVFGRMKPDDKVNVVKYFQRQGLVVGMAGDGGNDCGGLRAAHAGIALSSAEASLVAPFSTGRLEGHGVNGRSGQISLLTIPDLIREGRACLATNLATFTYFIVQAISISGMNLTILIDNNVTVGEWMWLTKDIGLGMVMTFFMTRSRALPYLASIRPTASLLGARTVCTITVQVLLNWLFFFCAFRMLKSQPWYDPLNPVFDISIAPHLWMLKGDNYDGALCSLFWLTSLATVSYVNTYGGNFRRSVCLNWGINASYLSVLFLVAFITLSAPNLLNCLYRVNCDTPNSLACKSLPLLDELSVGGVGECFLGPQVKYWQNHTRPHLPLADGDSPWLPSPDTDCLPPKAILEQLPLDHPIISTGKGFNVGACVGPNNCFGEAFKWKLLGLLALLAFLHHFVMKFVFLGPVAQRLRSSKPRFRRSQDAEAAQGDGHFSPVYPEEPRGEEPKIQKVFCHNRILPYSMLRDEGGEQRPDGGRLRACAQASSTPHLRKQILWQLFLTLSVSEIKTHWATFGVIFFAFGMKNLVNQVEIAFARSLVSCTEPLLDVYTGSQWCGNRLEVISVGYSISQRGQAQESCAMLASILMVAVLGSVFGRKVVLMAGLCGTTLSVALFILACALPSWSRTLFVLGQGLQGLLPIDHLAGLIYFDISRKGGGMATYQVKGLLDMIGNLLWGPVLGNVVQYLELASWRLRCRVSIAGVFA</sequence>
<dbReference type="PANTHER" id="PTHR45630">
    <property type="entry name" value="CATION-TRANSPORTING ATPASE-RELATED"/>
    <property type="match status" value="1"/>
</dbReference>
<dbReference type="PROSITE" id="PS00154">
    <property type="entry name" value="ATPASE_E1_E2"/>
    <property type="match status" value="1"/>
</dbReference>
<dbReference type="PRINTS" id="PR00119">
    <property type="entry name" value="CATATPASE"/>
</dbReference>
<dbReference type="GO" id="GO:0046872">
    <property type="term" value="F:metal ion binding"/>
    <property type="evidence" value="ECO:0007669"/>
    <property type="project" value="UniProtKB-KW"/>
</dbReference>
<dbReference type="Proteomes" id="UP000604046">
    <property type="component" value="Unassembled WGS sequence"/>
</dbReference>
<dbReference type="InterPro" id="IPR023298">
    <property type="entry name" value="ATPase_P-typ_TM_dom_sf"/>
</dbReference>
<dbReference type="Gene3D" id="3.40.1110.10">
    <property type="entry name" value="Calcium-transporting ATPase, cytoplasmic domain N"/>
    <property type="match status" value="1"/>
</dbReference>
<keyword evidence="14" id="KW-1185">Reference proteome</keyword>
<dbReference type="GO" id="GO:0019829">
    <property type="term" value="F:ATPase-coupled monoatomic cation transmembrane transporter activity"/>
    <property type="evidence" value="ECO:0007669"/>
    <property type="project" value="TreeGrafter"/>
</dbReference>
<keyword evidence="4" id="KW-0547">Nucleotide-binding</keyword>
<dbReference type="SUPFAM" id="SSF56784">
    <property type="entry name" value="HAD-like"/>
    <property type="match status" value="1"/>
</dbReference>
<feature type="transmembrane region" description="Helical" evidence="11">
    <location>
        <begin position="918"/>
        <end position="944"/>
    </location>
</feature>
<gene>
    <name evidence="13" type="ORF">SNAT2548_LOCUS29412</name>
</gene>
<evidence type="ECO:0000313" key="13">
    <source>
        <dbReference type="EMBL" id="CAE7525450.1"/>
    </source>
</evidence>
<feature type="transmembrane region" description="Helical" evidence="11">
    <location>
        <begin position="1004"/>
        <end position="1025"/>
    </location>
</feature>
<organism evidence="13 14">
    <name type="scientific">Symbiodinium natans</name>
    <dbReference type="NCBI Taxonomy" id="878477"/>
    <lineage>
        <taxon>Eukaryota</taxon>
        <taxon>Sar</taxon>
        <taxon>Alveolata</taxon>
        <taxon>Dinophyceae</taxon>
        <taxon>Suessiales</taxon>
        <taxon>Symbiodiniaceae</taxon>
        <taxon>Symbiodinium</taxon>
    </lineage>
</organism>
<dbReference type="OrthoDB" id="289856at2759"/>
<feature type="transmembrane region" description="Helical" evidence="11">
    <location>
        <begin position="1333"/>
        <end position="1350"/>
    </location>
</feature>
<keyword evidence="5" id="KW-0067">ATP-binding</keyword>
<evidence type="ECO:0000256" key="1">
    <source>
        <dbReference type="ARBA" id="ARBA00004141"/>
    </source>
</evidence>
<dbReference type="Gene3D" id="2.70.150.10">
    <property type="entry name" value="Calcium-transporting ATPase, cytoplasmic transduction domain A"/>
    <property type="match status" value="1"/>
</dbReference>
<feature type="transmembrane region" description="Helical" evidence="11">
    <location>
        <begin position="166"/>
        <end position="185"/>
    </location>
</feature>
<keyword evidence="2 11" id="KW-0812">Transmembrane</keyword>
<evidence type="ECO:0000256" key="4">
    <source>
        <dbReference type="ARBA" id="ARBA00022741"/>
    </source>
</evidence>
<proteinExistence type="predicted"/>
<evidence type="ECO:0000256" key="2">
    <source>
        <dbReference type="ARBA" id="ARBA00022692"/>
    </source>
</evidence>
<feature type="transmembrane region" description="Helical" evidence="11">
    <location>
        <begin position="851"/>
        <end position="873"/>
    </location>
</feature>
<dbReference type="SFLD" id="SFLDS00003">
    <property type="entry name" value="Haloacid_Dehalogenase"/>
    <property type="match status" value="1"/>
</dbReference>
<feature type="transmembrane region" description="Helical" evidence="11">
    <location>
        <begin position="363"/>
        <end position="386"/>
    </location>
</feature>
<dbReference type="SFLD" id="SFLDG00002">
    <property type="entry name" value="C1.7:_P-type_atpase_like"/>
    <property type="match status" value="1"/>
</dbReference>
<evidence type="ECO:0000259" key="12">
    <source>
        <dbReference type="Pfam" id="PF00122"/>
    </source>
</evidence>
<comment type="subcellular location">
    <subcellularLocation>
        <location evidence="1">Membrane</location>
        <topology evidence="1">Multi-pass membrane protein</topology>
    </subcellularLocation>
</comment>
<keyword evidence="9 11" id="KW-0472">Membrane</keyword>
<dbReference type="Gene3D" id="3.40.50.1000">
    <property type="entry name" value="HAD superfamily/HAD-like"/>
    <property type="match status" value="1"/>
</dbReference>
<evidence type="ECO:0000256" key="3">
    <source>
        <dbReference type="ARBA" id="ARBA00022723"/>
    </source>
</evidence>
<reference evidence="13" key="1">
    <citation type="submission" date="2021-02" db="EMBL/GenBank/DDBJ databases">
        <authorList>
            <person name="Dougan E. K."/>
            <person name="Rhodes N."/>
            <person name="Thang M."/>
            <person name="Chan C."/>
        </authorList>
    </citation>
    <scope>NUCLEOTIDE SEQUENCE</scope>
</reference>
<feature type="region of interest" description="Disordered" evidence="10">
    <location>
        <begin position="1172"/>
        <end position="1201"/>
    </location>
</feature>
<evidence type="ECO:0000256" key="6">
    <source>
        <dbReference type="ARBA" id="ARBA00022842"/>
    </source>
</evidence>
<feature type="transmembrane region" description="Helical" evidence="11">
    <location>
        <begin position="337"/>
        <end position="357"/>
    </location>
</feature>
<comment type="caution">
    <text evidence="13">The sequence shown here is derived from an EMBL/GenBank/DDBJ whole genome shotgun (WGS) entry which is preliminary data.</text>
</comment>
<evidence type="ECO:0000256" key="11">
    <source>
        <dbReference type="SAM" id="Phobius"/>
    </source>
</evidence>
<dbReference type="InterPro" id="IPR023214">
    <property type="entry name" value="HAD_sf"/>
</dbReference>
<feature type="transmembrane region" description="Helical" evidence="11">
    <location>
        <begin position="1141"/>
        <end position="1165"/>
    </location>
</feature>
<feature type="domain" description="P-type ATPase A" evidence="12">
    <location>
        <begin position="202"/>
        <end position="320"/>
    </location>
</feature>
<evidence type="ECO:0000256" key="10">
    <source>
        <dbReference type="SAM" id="MobiDB-lite"/>
    </source>
</evidence>
<dbReference type="InterPro" id="IPR006544">
    <property type="entry name" value="P-type_TPase_V"/>
</dbReference>
<dbReference type="EMBL" id="CAJNDS010002558">
    <property type="protein sequence ID" value="CAE7525450.1"/>
    <property type="molecule type" value="Genomic_DNA"/>
</dbReference>
<dbReference type="InterPro" id="IPR044492">
    <property type="entry name" value="P_typ_ATPase_HD_dom"/>
</dbReference>
<evidence type="ECO:0000256" key="8">
    <source>
        <dbReference type="ARBA" id="ARBA00022989"/>
    </source>
</evidence>
<dbReference type="GO" id="GO:0005524">
    <property type="term" value="F:ATP binding"/>
    <property type="evidence" value="ECO:0007669"/>
    <property type="project" value="UniProtKB-KW"/>
</dbReference>
<dbReference type="InterPro" id="IPR059000">
    <property type="entry name" value="ATPase_P-type_domA"/>
</dbReference>
<dbReference type="SUPFAM" id="SSF81660">
    <property type="entry name" value="Metal cation-transporting ATPase, ATP-binding domain N"/>
    <property type="match status" value="1"/>
</dbReference>
<dbReference type="SUPFAM" id="SSF81653">
    <property type="entry name" value="Calcium ATPase, transduction domain A"/>
    <property type="match status" value="1"/>
</dbReference>
<feature type="transmembrane region" description="Helical" evidence="11">
    <location>
        <begin position="1383"/>
        <end position="1405"/>
    </location>
</feature>
<feature type="transmembrane region" description="Helical" evidence="11">
    <location>
        <begin position="1425"/>
        <end position="1442"/>
    </location>
</feature>
<evidence type="ECO:0000256" key="7">
    <source>
        <dbReference type="ARBA" id="ARBA00022967"/>
    </source>
</evidence>
<name>A0A812TJC4_9DINO</name>
<evidence type="ECO:0000313" key="14">
    <source>
        <dbReference type="Proteomes" id="UP000604046"/>
    </source>
</evidence>
<dbReference type="PANTHER" id="PTHR45630:SF11">
    <property type="entry name" value="CATION-TRANSPORTING P-TYPE ATPASE N-TERMINAL DOMAIN-CONTAINING PROTEIN"/>
    <property type="match status" value="1"/>
</dbReference>
<dbReference type="InterPro" id="IPR023299">
    <property type="entry name" value="ATPase_P-typ_cyto_dom_N"/>
</dbReference>
<dbReference type="GO" id="GO:0140358">
    <property type="term" value="F:P-type transmembrane transporter activity"/>
    <property type="evidence" value="ECO:0007669"/>
    <property type="project" value="InterPro"/>
</dbReference>
<dbReference type="InterPro" id="IPR036412">
    <property type="entry name" value="HAD-like_sf"/>
</dbReference>
<dbReference type="InterPro" id="IPR018303">
    <property type="entry name" value="ATPase_P-typ_P_site"/>
</dbReference>
<feature type="transmembrane region" description="Helical" evidence="11">
    <location>
        <begin position="1356"/>
        <end position="1376"/>
    </location>
</feature>
<keyword evidence="3" id="KW-0479">Metal-binding</keyword>
<evidence type="ECO:0000256" key="9">
    <source>
        <dbReference type="ARBA" id="ARBA00023136"/>
    </source>
</evidence>
<dbReference type="SUPFAM" id="SSF81665">
    <property type="entry name" value="Calcium ATPase, transmembrane domain M"/>
    <property type="match status" value="1"/>
</dbReference>
<dbReference type="GO" id="GO:0016020">
    <property type="term" value="C:membrane"/>
    <property type="evidence" value="ECO:0007669"/>
    <property type="project" value="UniProtKB-SubCell"/>
</dbReference>
<protein>
    <recommendedName>
        <fullName evidence="12">P-type ATPase A domain-containing protein</fullName>
    </recommendedName>
</protein>
<keyword evidence="6" id="KW-0460">Magnesium</keyword>
<evidence type="ECO:0000256" key="5">
    <source>
        <dbReference type="ARBA" id="ARBA00022840"/>
    </source>
</evidence>
<dbReference type="InterPro" id="IPR008250">
    <property type="entry name" value="ATPase_P-typ_transduc_dom_A_sf"/>
</dbReference>